<accession>A0A336K8M6</accession>
<dbReference type="InterPro" id="IPR002928">
    <property type="entry name" value="Myosin_tail"/>
</dbReference>
<evidence type="ECO:0000256" key="8">
    <source>
        <dbReference type="ARBA" id="ARBA00023175"/>
    </source>
</evidence>
<dbReference type="InterPro" id="IPR014751">
    <property type="entry name" value="XRCC4-like_C"/>
</dbReference>
<dbReference type="GO" id="GO:0016459">
    <property type="term" value="C:myosin complex"/>
    <property type="evidence" value="ECO:0007669"/>
    <property type="project" value="UniProtKB-KW"/>
</dbReference>
<comment type="subcellular location">
    <subcellularLocation>
        <location evidence="1">Cytoplasm</location>
        <location evidence="1">Myofibril</location>
    </subcellularLocation>
</comment>
<feature type="coiled-coil region" evidence="11">
    <location>
        <begin position="33"/>
        <end position="74"/>
    </location>
</feature>
<evidence type="ECO:0000313" key="13">
    <source>
        <dbReference type="EMBL" id="SSW99113.1"/>
    </source>
</evidence>
<reference evidence="14" key="2">
    <citation type="submission" date="2018-07" db="EMBL/GenBank/DDBJ databases">
        <authorList>
            <person name="Quirk P.G."/>
            <person name="Krulwich T.A."/>
        </authorList>
    </citation>
    <scope>NUCLEOTIDE SEQUENCE</scope>
</reference>
<sequence length="879" mass="102820">MSSRVKTTKYTYSSQGGGNADVSIEYSADLSALTRLEDKIRLLQDDLESERELRNRIEREKADLSVHVIQLQERLEEAEGGAEGQFEQNRKRDVELTKLRKLLEDVHLESEETAHLLKKKHSEIVADFQEQLDSLTKAKSRAEKEKAKFQAEVYELIASVESITKEKSVYIKKVETLEVTIHELNVKIEELNRTVLDITSHKSRLSQENVDLTKEVQDLKISIEAVQYSKSQLATQLEDSRRRLEEDERRRMTLESNLHAVEVELESLRVQLEEESEARLDLERQLVKATGEAGQWKNKYESECSARAEEVEEIRRKYTIRIQEQEEHIESLLVKVNTLEKQKSRLQSEVEVLIIDLEKANGVARDLQKRVEVLERTNIELKSRLEETVTLYEASQRDLRQKQQDIQRLNHELDKTREQKEILARENKKLGDDLHDARNNVTELTRRLHELELELRRLENEREELTAAYKEAEAGRKAEEQRAQRLVAEFGQYRHDAERRLADKDEEIEAIRKQTALEIEQLNARVADAEAKLKSEVMRIKKKLQIQITELEMSLDCANKTNLDLQKTIKKQSLQLTELQAAYDEVQRSLQTTLDQYGVAQRRLQSLTAELEEVRNNYENALRGKRQAELQYEESTVRINELQTVNANIQSLKIKIEQEYQTLVSDYEEVTRELRVSDERYQKVQVELKHTIEQLHEEQERIVKIETIKKSLEIEVKNLSVRLEEVEANAVVGARRVISKLEARLRDIEAELDEEKRRHAETLKILRKKERTVKEIVIQCEEDQKNILLLQEQLDKATQKINVYKRQLTEQETMSAQSVNRVRRFQREVEAAEERAENAESNLNLVRAKHRTFVTTSNVPGSQVYLVSTETTRSSVERY</sequence>
<dbReference type="PANTHER" id="PTHR46349:SF6">
    <property type="entry name" value="MYOSIN-6-LIKE"/>
    <property type="match status" value="1"/>
</dbReference>
<reference evidence="13" key="1">
    <citation type="submission" date="2018-04" db="EMBL/GenBank/DDBJ databases">
        <authorList>
            <person name="Go L.Y."/>
            <person name="Mitchell J.A."/>
        </authorList>
    </citation>
    <scope>NUCLEOTIDE SEQUENCE</scope>
    <source>
        <tissue evidence="13">Whole organism</tissue>
    </source>
</reference>
<dbReference type="Pfam" id="PF01576">
    <property type="entry name" value="Myosin_tail_1"/>
    <property type="match status" value="1"/>
</dbReference>
<dbReference type="GO" id="GO:0032982">
    <property type="term" value="C:myosin filament"/>
    <property type="evidence" value="ECO:0007669"/>
    <property type="project" value="UniProtKB-KW"/>
</dbReference>
<dbReference type="EMBL" id="UFQT01000086">
    <property type="protein sequence ID" value="SSX19495.1"/>
    <property type="molecule type" value="Genomic_DNA"/>
</dbReference>
<dbReference type="PANTHER" id="PTHR46349">
    <property type="entry name" value="CINGULIN-LIKE PROTEIN 1-RELATED"/>
    <property type="match status" value="1"/>
</dbReference>
<dbReference type="Gene3D" id="1.20.5.340">
    <property type="match status" value="2"/>
</dbReference>
<organism evidence="13">
    <name type="scientific">Culicoides sonorensis</name>
    <name type="common">Biting midge</name>
    <dbReference type="NCBI Taxonomy" id="179676"/>
    <lineage>
        <taxon>Eukaryota</taxon>
        <taxon>Metazoa</taxon>
        <taxon>Ecdysozoa</taxon>
        <taxon>Arthropoda</taxon>
        <taxon>Hexapoda</taxon>
        <taxon>Insecta</taxon>
        <taxon>Pterygota</taxon>
        <taxon>Neoptera</taxon>
        <taxon>Endopterygota</taxon>
        <taxon>Diptera</taxon>
        <taxon>Nematocera</taxon>
        <taxon>Chironomoidea</taxon>
        <taxon>Ceratopogonidae</taxon>
        <taxon>Ceratopogoninae</taxon>
        <taxon>Culicoides</taxon>
        <taxon>Monoculicoides</taxon>
    </lineage>
</organism>
<protein>
    <recommendedName>
        <fullName evidence="3">Paramyosin</fullName>
    </recommendedName>
</protein>
<feature type="domain" description="Myosin tail" evidence="12">
    <location>
        <begin position="34"/>
        <end position="848"/>
    </location>
</feature>
<keyword evidence="8" id="KW-0505">Motor protein</keyword>
<dbReference type="Gene3D" id="1.20.5.1160">
    <property type="entry name" value="Vasodilator-stimulated phosphoprotein"/>
    <property type="match status" value="1"/>
</dbReference>
<evidence type="ECO:0000259" key="12">
    <source>
        <dbReference type="Pfam" id="PF01576"/>
    </source>
</evidence>
<evidence type="ECO:0000256" key="1">
    <source>
        <dbReference type="ARBA" id="ARBA00004657"/>
    </source>
</evidence>
<evidence type="ECO:0000256" key="7">
    <source>
        <dbReference type="ARBA" id="ARBA00023123"/>
    </source>
</evidence>
<feature type="coiled-coil region" evidence="11">
    <location>
        <begin position="118"/>
        <end position="849"/>
    </location>
</feature>
<dbReference type="Gene3D" id="1.20.5.370">
    <property type="match status" value="1"/>
</dbReference>
<dbReference type="SUPFAM" id="SSF90257">
    <property type="entry name" value="Myosin rod fragments"/>
    <property type="match status" value="3"/>
</dbReference>
<evidence type="ECO:0000256" key="4">
    <source>
        <dbReference type="ARBA" id="ARBA00022433"/>
    </source>
</evidence>
<comment type="similarity">
    <text evidence="2">Belongs to the paramyosin family.</text>
</comment>
<dbReference type="EMBL" id="UFQS01000086">
    <property type="protein sequence ID" value="SSW99113.1"/>
    <property type="molecule type" value="Genomic_DNA"/>
</dbReference>
<name>A0A336K8M6_CULSO</name>
<keyword evidence="9" id="KW-0514">Muscle protein</keyword>
<keyword evidence="6 11" id="KW-0175">Coiled coil</keyword>
<keyword evidence="7" id="KW-0518">Myosin</keyword>
<dbReference type="OMA" id="HYDEVHR"/>
<evidence type="ECO:0000256" key="11">
    <source>
        <dbReference type="SAM" id="Coils"/>
    </source>
</evidence>
<evidence type="ECO:0000256" key="5">
    <source>
        <dbReference type="ARBA" id="ARBA00022490"/>
    </source>
</evidence>
<gene>
    <name evidence="13" type="primary">CSON014787</name>
</gene>
<dbReference type="VEuPathDB" id="VectorBase:CSON014787"/>
<keyword evidence="4" id="KW-0787">Thick filament</keyword>
<proteinExistence type="inferred from homology"/>
<evidence type="ECO:0000256" key="10">
    <source>
        <dbReference type="ARBA" id="ARBA00049580"/>
    </source>
</evidence>
<comment type="function">
    <text evidence="10">Paramyosin is a major structural component of many thick filaments isolated from invertebrate muscles.</text>
</comment>
<evidence type="ECO:0000313" key="14">
    <source>
        <dbReference type="EMBL" id="SSX19495.1"/>
    </source>
</evidence>
<dbReference type="FunFam" id="1.20.5.340:FF:000035">
    <property type="entry name" value="Paramyosin, long form"/>
    <property type="match status" value="1"/>
</dbReference>
<dbReference type="AlphaFoldDB" id="A0A336K8M6"/>
<evidence type="ECO:0000256" key="6">
    <source>
        <dbReference type="ARBA" id="ARBA00023054"/>
    </source>
</evidence>
<dbReference type="GO" id="GO:0030239">
    <property type="term" value="P:myofibril assembly"/>
    <property type="evidence" value="ECO:0007669"/>
    <property type="project" value="UniProtKB-ARBA"/>
</dbReference>
<evidence type="ECO:0000256" key="3">
    <source>
        <dbReference type="ARBA" id="ARBA00018623"/>
    </source>
</evidence>
<evidence type="ECO:0000256" key="2">
    <source>
        <dbReference type="ARBA" id="ARBA00008447"/>
    </source>
</evidence>
<keyword evidence="5" id="KW-0963">Cytoplasm</keyword>
<dbReference type="GO" id="GO:0030016">
    <property type="term" value="C:myofibril"/>
    <property type="evidence" value="ECO:0007669"/>
    <property type="project" value="UniProtKB-SubCell"/>
</dbReference>
<evidence type="ECO:0000256" key="9">
    <source>
        <dbReference type="ARBA" id="ARBA00023179"/>
    </source>
</evidence>